<feature type="compositionally biased region" description="Polar residues" evidence="1">
    <location>
        <begin position="1"/>
        <end position="18"/>
    </location>
</feature>
<reference evidence="2" key="1">
    <citation type="submission" date="2019-08" db="EMBL/GenBank/DDBJ databases">
        <authorList>
            <person name="Kucharzyk K."/>
            <person name="Murdoch R.W."/>
            <person name="Higgins S."/>
            <person name="Loffler F."/>
        </authorList>
    </citation>
    <scope>NUCLEOTIDE SEQUENCE</scope>
</reference>
<accession>A0A645GNJ9</accession>
<gene>
    <name evidence="2" type="ORF">SDC9_174913</name>
</gene>
<comment type="caution">
    <text evidence="2">The sequence shown here is derived from an EMBL/GenBank/DDBJ whole genome shotgun (WGS) entry which is preliminary data.</text>
</comment>
<protein>
    <submittedName>
        <fullName evidence="2">Uncharacterized protein</fullName>
    </submittedName>
</protein>
<sequence>MNLTDQGNQRSLNPSSAVASGDTISHEGAKLISGGGLLDQMILNAFIKMKQALEITAVQCQ</sequence>
<evidence type="ECO:0000313" key="2">
    <source>
        <dbReference type="EMBL" id="MPN27479.1"/>
    </source>
</evidence>
<feature type="region of interest" description="Disordered" evidence="1">
    <location>
        <begin position="1"/>
        <end position="21"/>
    </location>
</feature>
<name>A0A645GNJ9_9ZZZZ</name>
<evidence type="ECO:0000256" key="1">
    <source>
        <dbReference type="SAM" id="MobiDB-lite"/>
    </source>
</evidence>
<dbReference type="EMBL" id="VSSQ01077396">
    <property type="protein sequence ID" value="MPN27479.1"/>
    <property type="molecule type" value="Genomic_DNA"/>
</dbReference>
<proteinExistence type="predicted"/>
<dbReference type="AlphaFoldDB" id="A0A645GNJ9"/>
<organism evidence="2">
    <name type="scientific">bioreactor metagenome</name>
    <dbReference type="NCBI Taxonomy" id="1076179"/>
    <lineage>
        <taxon>unclassified sequences</taxon>
        <taxon>metagenomes</taxon>
        <taxon>ecological metagenomes</taxon>
    </lineage>
</organism>